<accession>A0ACC0PQ37</accession>
<dbReference type="Proteomes" id="UP001062846">
    <property type="component" value="Chromosome 2"/>
</dbReference>
<gene>
    <name evidence="1" type="ORF">RHMOL_Rhmol02G0134100</name>
</gene>
<evidence type="ECO:0000313" key="1">
    <source>
        <dbReference type="EMBL" id="KAI8567600.1"/>
    </source>
</evidence>
<evidence type="ECO:0000313" key="2">
    <source>
        <dbReference type="Proteomes" id="UP001062846"/>
    </source>
</evidence>
<proteinExistence type="predicted"/>
<sequence>MTHNDVMEVSGENGDGPWTTRNEKIFIQLMDEEVKSKKSRETGTFTGEAWKRIRSELIRLTGYSYTKEQVKNKYNVLCILFNKFNSLKANSGVGWDSTLLTVIAPDYVWERLFKVGIYYRLFTLVMIEDTIIFQLTYSNVMIARLINLRGNSKKRDAILPCCAVYLETRLPLEHMLTLQTKSLLVVIVRIQNFSLKMSQKLKVLKVLYVASMTNTDEKFTDKSRL</sequence>
<reference evidence="1" key="1">
    <citation type="submission" date="2022-02" db="EMBL/GenBank/DDBJ databases">
        <title>Plant Genome Project.</title>
        <authorList>
            <person name="Zhang R.-G."/>
        </authorList>
    </citation>
    <scope>NUCLEOTIDE SEQUENCE</scope>
    <source>
        <strain evidence="1">AT1</strain>
    </source>
</reference>
<keyword evidence="2" id="KW-1185">Reference proteome</keyword>
<comment type="caution">
    <text evidence="1">The sequence shown here is derived from an EMBL/GenBank/DDBJ whole genome shotgun (WGS) entry which is preliminary data.</text>
</comment>
<name>A0ACC0PQ37_RHOML</name>
<protein>
    <submittedName>
        <fullName evidence="1">Uncharacterized protein</fullName>
    </submittedName>
</protein>
<organism evidence="1 2">
    <name type="scientific">Rhododendron molle</name>
    <name type="common">Chinese azalea</name>
    <name type="synonym">Azalea mollis</name>
    <dbReference type="NCBI Taxonomy" id="49168"/>
    <lineage>
        <taxon>Eukaryota</taxon>
        <taxon>Viridiplantae</taxon>
        <taxon>Streptophyta</taxon>
        <taxon>Embryophyta</taxon>
        <taxon>Tracheophyta</taxon>
        <taxon>Spermatophyta</taxon>
        <taxon>Magnoliopsida</taxon>
        <taxon>eudicotyledons</taxon>
        <taxon>Gunneridae</taxon>
        <taxon>Pentapetalae</taxon>
        <taxon>asterids</taxon>
        <taxon>Ericales</taxon>
        <taxon>Ericaceae</taxon>
        <taxon>Ericoideae</taxon>
        <taxon>Rhodoreae</taxon>
        <taxon>Rhododendron</taxon>
    </lineage>
</organism>
<dbReference type="EMBL" id="CM046389">
    <property type="protein sequence ID" value="KAI8567600.1"/>
    <property type="molecule type" value="Genomic_DNA"/>
</dbReference>